<dbReference type="GO" id="GO:0003676">
    <property type="term" value="F:nucleic acid binding"/>
    <property type="evidence" value="ECO:0007669"/>
    <property type="project" value="InterPro"/>
</dbReference>
<keyword evidence="1" id="KW-0863">Zinc-finger</keyword>
<evidence type="ECO:0000313" key="4">
    <source>
        <dbReference type="Proteomes" id="UP001168821"/>
    </source>
</evidence>
<keyword evidence="4" id="KW-1185">Reference proteome</keyword>
<evidence type="ECO:0000313" key="3">
    <source>
        <dbReference type="EMBL" id="KAJ3666094.1"/>
    </source>
</evidence>
<keyword evidence="1" id="KW-0479">Metal-binding</keyword>
<dbReference type="PROSITE" id="PS50158">
    <property type="entry name" value="ZF_CCHC"/>
    <property type="match status" value="1"/>
</dbReference>
<evidence type="ECO:0000259" key="2">
    <source>
        <dbReference type="PROSITE" id="PS50158"/>
    </source>
</evidence>
<dbReference type="Proteomes" id="UP001168821">
    <property type="component" value="Unassembled WGS sequence"/>
</dbReference>
<gene>
    <name evidence="3" type="ORF">Zmor_001549</name>
</gene>
<dbReference type="Gene3D" id="4.10.60.10">
    <property type="entry name" value="Zinc finger, CCHC-type"/>
    <property type="match status" value="1"/>
</dbReference>
<dbReference type="Pfam" id="PF03732">
    <property type="entry name" value="Retrotrans_gag"/>
    <property type="match status" value="1"/>
</dbReference>
<dbReference type="GO" id="GO:0008270">
    <property type="term" value="F:zinc ion binding"/>
    <property type="evidence" value="ECO:0007669"/>
    <property type="project" value="UniProtKB-KW"/>
</dbReference>
<dbReference type="Pfam" id="PF00098">
    <property type="entry name" value="zf-CCHC"/>
    <property type="match status" value="1"/>
</dbReference>
<dbReference type="InterPro" id="IPR036875">
    <property type="entry name" value="Znf_CCHC_sf"/>
</dbReference>
<reference evidence="3" key="1">
    <citation type="journal article" date="2023" name="G3 (Bethesda)">
        <title>Whole genome assemblies of Zophobas morio and Tenebrio molitor.</title>
        <authorList>
            <person name="Kaur S."/>
            <person name="Stinson S.A."/>
            <person name="diCenzo G.C."/>
        </authorList>
    </citation>
    <scope>NUCLEOTIDE SEQUENCE</scope>
    <source>
        <strain evidence="3">QUZm001</strain>
    </source>
</reference>
<feature type="domain" description="CCHC-type" evidence="2">
    <location>
        <begin position="419"/>
        <end position="433"/>
    </location>
</feature>
<name>A0AA38J436_9CUCU</name>
<sequence>MDFRLAGRDINYLSADDLRYELQIRGVKEATTVDRMRSWLRSLLKVELQTGLVIGSLGDHGSEIAVIRDKIDALTAELEAFRGTPAEANKIRAQLVHTFGRVNRLPMGETPEEKEARATLFTTVLTIKSSFDEKLRKTVDEQAVPPSTNSLVNFHLALASTPRRSPQKDDAESDDDTDLLISRLNPRNSQAANTAQQTVSIRPKDLRSWNLQFDGENMSVNAFIERAEELCVAYGVECDSLVASAIFLFAGKALVWWRANRSSLTSWSTMCSKLRAEFQPPDFDELLWDEIRTRRQGSTETVGIFIAHMENLFSRLNRAIPEDVKVNVVRRNLEPFFQLQLGLTTTETMAELGELCKRLERCKYSADGYGKSSQSTSKCVEPDLACSLPNRKIRSHPKVSVVETTALPRRQPQATALSCWKCDKVGHRAAECRTVQGIACYKCKRAGYTVRTCPSCNSVATRNTTRSGN</sequence>
<accession>A0AA38J436</accession>
<dbReference type="InterPro" id="IPR001878">
    <property type="entry name" value="Znf_CCHC"/>
</dbReference>
<dbReference type="SMART" id="SM00343">
    <property type="entry name" value="ZnF_C2HC"/>
    <property type="match status" value="2"/>
</dbReference>
<evidence type="ECO:0000256" key="1">
    <source>
        <dbReference type="PROSITE-ProRule" id="PRU00047"/>
    </source>
</evidence>
<protein>
    <recommendedName>
        <fullName evidence="2">CCHC-type domain-containing protein</fullName>
    </recommendedName>
</protein>
<dbReference type="InterPro" id="IPR005162">
    <property type="entry name" value="Retrotrans_gag_dom"/>
</dbReference>
<organism evidence="3 4">
    <name type="scientific">Zophobas morio</name>
    <dbReference type="NCBI Taxonomy" id="2755281"/>
    <lineage>
        <taxon>Eukaryota</taxon>
        <taxon>Metazoa</taxon>
        <taxon>Ecdysozoa</taxon>
        <taxon>Arthropoda</taxon>
        <taxon>Hexapoda</taxon>
        <taxon>Insecta</taxon>
        <taxon>Pterygota</taxon>
        <taxon>Neoptera</taxon>
        <taxon>Endopterygota</taxon>
        <taxon>Coleoptera</taxon>
        <taxon>Polyphaga</taxon>
        <taxon>Cucujiformia</taxon>
        <taxon>Tenebrionidae</taxon>
        <taxon>Zophobas</taxon>
    </lineage>
</organism>
<proteinExistence type="predicted"/>
<dbReference type="EMBL" id="JALNTZ010000001">
    <property type="protein sequence ID" value="KAJ3666094.1"/>
    <property type="molecule type" value="Genomic_DNA"/>
</dbReference>
<comment type="caution">
    <text evidence="3">The sequence shown here is derived from an EMBL/GenBank/DDBJ whole genome shotgun (WGS) entry which is preliminary data.</text>
</comment>
<dbReference type="SUPFAM" id="SSF57756">
    <property type="entry name" value="Retrovirus zinc finger-like domains"/>
    <property type="match status" value="1"/>
</dbReference>
<keyword evidence="1" id="KW-0862">Zinc</keyword>
<dbReference type="AlphaFoldDB" id="A0AA38J436"/>